<dbReference type="EMBL" id="CAJPWZ010000096">
    <property type="protein sequence ID" value="CAG2185625.1"/>
    <property type="molecule type" value="Genomic_DNA"/>
</dbReference>
<reference evidence="3" key="1">
    <citation type="submission" date="2021-03" db="EMBL/GenBank/DDBJ databases">
        <authorList>
            <person name="Bekaert M."/>
        </authorList>
    </citation>
    <scope>NUCLEOTIDE SEQUENCE</scope>
</reference>
<evidence type="ECO:0000313" key="3">
    <source>
        <dbReference type="EMBL" id="CAG2185625.1"/>
    </source>
</evidence>
<dbReference type="InterPro" id="IPR010998">
    <property type="entry name" value="Integrase_recombinase_N"/>
</dbReference>
<keyword evidence="2" id="KW-0233">DNA recombination</keyword>
<dbReference type="SUPFAM" id="SSF47823">
    <property type="entry name" value="lambda integrase-like, N-terminal domain"/>
    <property type="match status" value="1"/>
</dbReference>
<dbReference type="OrthoDB" id="10039881at2759"/>
<dbReference type="SUPFAM" id="SSF56672">
    <property type="entry name" value="DNA/RNA polymerases"/>
    <property type="match status" value="1"/>
</dbReference>
<keyword evidence="4" id="KW-1185">Reference proteome</keyword>
<evidence type="ECO:0000256" key="1">
    <source>
        <dbReference type="ARBA" id="ARBA00023125"/>
    </source>
</evidence>
<dbReference type="Gene3D" id="1.10.150.130">
    <property type="match status" value="1"/>
</dbReference>
<dbReference type="InterPro" id="IPR052925">
    <property type="entry name" value="Phage_Integrase-like_Recomb"/>
</dbReference>
<dbReference type="AlphaFoldDB" id="A0A8S3PPL3"/>
<dbReference type="GO" id="GO:0015074">
    <property type="term" value="P:DNA integration"/>
    <property type="evidence" value="ECO:0007669"/>
    <property type="project" value="InterPro"/>
</dbReference>
<protein>
    <recommendedName>
        <fullName evidence="5">Tyr recombinase domain-containing protein</fullName>
    </recommendedName>
</protein>
<accession>A0A8S3PPL3</accession>
<keyword evidence="1" id="KW-0238">DNA-binding</keyword>
<dbReference type="PANTHER" id="PTHR34605">
    <property type="entry name" value="PHAGE_INTEGRASE DOMAIN-CONTAINING PROTEIN"/>
    <property type="match status" value="1"/>
</dbReference>
<sequence length="339" mass="39006">MVVYLDDGMGIAENFETCSKISKIVEKDLLLSGFIANTEKSVWEPVQVIEWLGFVWNFKDCTLEISTKKLRTLKEAISNLVEDQWKQFETYTNDSRFASVIRDLPSFVESARSSATIKKYKCYFKKFEKWCNTCSLECLPATITTVSLYLGGLIQQGSSVAILDSSFYAIKWFHDFHFKHNPCSDKFLGLIYEGGRRLLSKPIIKKEPITPDILNRIVLKFGDSSDLKKLRVVVLFLLGFSGFLRYSELANIKMSNIEFYDSYIKICIEKSKTDLYRRGNSVIIAATGRTYGSADNEINLSDLKQLHCRFERVDNWKIMLIVSLCNLIKYHKLRIATSQ</sequence>
<evidence type="ECO:0000256" key="2">
    <source>
        <dbReference type="ARBA" id="ARBA00023172"/>
    </source>
</evidence>
<evidence type="ECO:0000313" key="4">
    <source>
        <dbReference type="Proteomes" id="UP000683360"/>
    </source>
</evidence>
<dbReference type="PANTHER" id="PTHR34605:SF4">
    <property type="entry name" value="DNA ADENINE METHYLTRANSFERASE"/>
    <property type="match status" value="1"/>
</dbReference>
<dbReference type="Proteomes" id="UP000683360">
    <property type="component" value="Unassembled WGS sequence"/>
</dbReference>
<dbReference type="GO" id="GO:0003677">
    <property type="term" value="F:DNA binding"/>
    <property type="evidence" value="ECO:0007669"/>
    <property type="project" value="UniProtKB-KW"/>
</dbReference>
<organism evidence="3 4">
    <name type="scientific">Mytilus edulis</name>
    <name type="common">Blue mussel</name>
    <dbReference type="NCBI Taxonomy" id="6550"/>
    <lineage>
        <taxon>Eukaryota</taxon>
        <taxon>Metazoa</taxon>
        <taxon>Spiralia</taxon>
        <taxon>Lophotrochozoa</taxon>
        <taxon>Mollusca</taxon>
        <taxon>Bivalvia</taxon>
        <taxon>Autobranchia</taxon>
        <taxon>Pteriomorphia</taxon>
        <taxon>Mytilida</taxon>
        <taxon>Mytiloidea</taxon>
        <taxon>Mytilidae</taxon>
        <taxon>Mytilinae</taxon>
        <taxon>Mytilus</taxon>
    </lineage>
</organism>
<gene>
    <name evidence="3" type="ORF">MEDL_1227</name>
</gene>
<comment type="caution">
    <text evidence="3">The sequence shown here is derived from an EMBL/GenBank/DDBJ whole genome shotgun (WGS) entry which is preliminary data.</text>
</comment>
<name>A0A8S3PPL3_MYTED</name>
<evidence type="ECO:0008006" key="5">
    <source>
        <dbReference type="Google" id="ProtNLM"/>
    </source>
</evidence>
<dbReference type="InterPro" id="IPR043502">
    <property type="entry name" value="DNA/RNA_pol_sf"/>
</dbReference>
<dbReference type="SUPFAM" id="SSF56349">
    <property type="entry name" value="DNA breaking-rejoining enzymes"/>
    <property type="match status" value="1"/>
</dbReference>
<proteinExistence type="predicted"/>
<dbReference type="InterPro" id="IPR011010">
    <property type="entry name" value="DNA_brk_join_enz"/>
</dbReference>
<dbReference type="Gene3D" id="1.10.443.10">
    <property type="entry name" value="Intergrase catalytic core"/>
    <property type="match status" value="1"/>
</dbReference>
<dbReference type="InterPro" id="IPR013762">
    <property type="entry name" value="Integrase-like_cat_sf"/>
</dbReference>
<dbReference type="GO" id="GO:0006310">
    <property type="term" value="P:DNA recombination"/>
    <property type="evidence" value="ECO:0007669"/>
    <property type="project" value="UniProtKB-KW"/>
</dbReference>